<dbReference type="GO" id="GO:0043937">
    <property type="term" value="P:regulation of sporulation"/>
    <property type="evidence" value="ECO:0007669"/>
    <property type="project" value="InterPro"/>
</dbReference>
<dbReference type="RefSeq" id="WP_171653864.1">
    <property type="nucleotide sequence ID" value="NZ_WHOD01000071.1"/>
</dbReference>
<dbReference type="InterPro" id="IPR018540">
    <property type="entry name" value="Spo0E-like"/>
</dbReference>
<evidence type="ECO:0000313" key="1">
    <source>
        <dbReference type="EMBL" id="NOU95638.1"/>
    </source>
</evidence>
<accession>A0A972GSQ5</accession>
<dbReference type="EMBL" id="WHOD01000071">
    <property type="protein sequence ID" value="NOU95638.1"/>
    <property type="molecule type" value="Genomic_DNA"/>
</dbReference>
<dbReference type="Gene3D" id="4.10.280.10">
    <property type="entry name" value="Helix-loop-helix DNA-binding domain"/>
    <property type="match status" value="1"/>
</dbReference>
<dbReference type="InterPro" id="IPR036638">
    <property type="entry name" value="HLH_DNA-bd_sf"/>
</dbReference>
<evidence type="ECO:0000313" key="2">
    <source>
        <dbReference type="Proteomes" id="UP000641588"/>
    </source>
</evidence>
<dbReference type="SUPFAM" id="SSF140500">
    <property type="entry name" value="BAS1536-like"/>
    <property type="match status" value="1"/>
</dbReference>
<comment type="caution">
    <text evidence="1">The sequence shown here is derived from an EMBL/GenBank/DDBJ whole genome shotgun (WGS) entry which is preliminary data.</text>
</comment>
<organism evidence="1 2">
    <name type="scientific">Paenibacillus foliorum</name>
    <dbReference type="NCBI Taxonomy" id="2654974"/>
    <lineage>
        <taxon>Bacteria</taxon>
        <taxon>Bacillati</taxon>
        <taxon>Bacillota</taxon>
        <taxon>Bacilli</taxon>
        <taxon>Bacillales</taxon>
        <taxon>Paenibacillaceae</taxon>
        <taxon>Paenibacillus</taxon>
    </lineage>
</organism>
<gene>
    <name evidence="1" type="ORF">GC093_20745</name>
</gene>
<name>A0A972GSQ5_9BACL</name>
<dbReference type="Proteomes" id="UP000641588">
    <property type="component" value="Unassembled WGS sequence"/>
</dbReference>
<reference evidence="1" key="1">
    <citation type="submission" date="2019-10" db="EMBL/GenBank/DDBJ databases">
        <title>Description of Paenibacillus glebae sp. nov.</title>
        <authorList>
            <person name="Carlier A."/>
            <person name="Qi S."/>
        </authorList>
    </citation>
    <scope>NUCLEOTIDE SEQUENCE</scope>
    <source>
        <strain evidence="1">LMG 31456</strain>
    </source>
</reference>
<dbReference type="GO" id="GO:0046983">
    <property type="term" value="F:protein dimerization activity"/>
    <property type="evidence" value="ECO:0007669"/>
    <property type="project" value="InterPro"/>
</dbReference>
<sequence>MDNLKFYLNKQIDIYKKVLITKVQQHNFNLQHSEVIALSQTLDILILRYWNLDPKVKKRMEVFNVQDSSATQLPC</sequence>
<dbReference type="Pfam" id="PF09388">
    <property type="entry name" value="SpoOE-like"/>
    <property type="match status" value="1"/>
</dbReference>
<keyword evidence="2" id="KW-1185">Reference proteome</keyword>
<proteinExistence type="predicted"/>
<dbReference type="AlphaFoldDB" id="A0A972GSQ5"/>
<protein>
    <submittedName>
        <fullName evidence="1">Spo0E family sporulation regulatory protein-aspartic acid phosphatase</fullName>
    </submittedName>
</protein>
<dbReference type="InterPro" id="IPR037208">
    <property type="entry name" value="Spo0E-like_sf"/>
</dbReference>